<dbReference type="PANTHER" id="PTHR33096:SF1">
    <property type="entry name" value="CXC1-LIKE CYSTEINE CLUSTER ASSOCIATED WITH KDZ TRANSPOSASES DOMAIN-CONTAINING PROTEIN"/>
    <property type="match status" value="1"/>
</dbReference>
<evidence type="ECO:0000313" key="1">
    <source>
        <dbReference type="EMBL" id="KNE96346.1"/>
    </source>
</evidence>
<evidence type="ECO:0000313" key="2">
    <source>
        <dbReference type="Proteomes" id="UP000054564"/>
    </source>
</evidence>
<dbReference type="Proteomes" id="UP000054564">
    <property type="component" value="Unassembled WGS sequence"/>
</dbReference>
<comment type="caution">
    <text evidence="1">The sequence shown here is derived from an EMBL/GenBank/DDBJ whole genome shotgun (WGS) entry which is preliminary data.</text>
</comment>
<accession>A0A0L0VAW2</accession>
<dbReference type="EMBL" id="AJIL01000083">
    <property type="protein sequence ID" value="KNE96346.1"/>
    <property type="molecule type" value="Genomic_DNA"/>
</dbReference>
<keyword evidence="2" id="KW-1185">Reference proteome</keyword>
<dbReference type="AlphaFoldDB" id="A0A0L0VAW2"/>
<dbReference type="PANTHER" id="PTHR33096">
    <property type="entry name" value="CXC2 DOMAIN-CONTAINING PROTEIN"/>
    <property type="match status" value="1"/>
</dbReference>
<dbReference type="STRING" id="1165861.A0A0L0VAW2"/>
<proteinExistence type="predicted"/>
<gene>
    <name evidence="1" type="ORF">PSTG_10313</name>
</gene>
<protein>
    <recommendedName>
        <fullName evidence="3">CxC1-like cysteine cluster associated with KDZ transposases domain-containing protein</fullName>
    </recommendedName>
</protein>
<evidence type="ECO:0008006" key="3">
    <source>
        <dbReference type="Google" id="ProtNLM"/>
    </source>
</evidence>
<organism evidence="1 2">
    <name type="scientific">Puccinia striiformis f. sp. tritici PST-78</name>
    <dbReference type="NCBI Taxonomy" id="1165861"/>
    <lineage>
        <taxon>Eukaryota</taxon>
        <taxon>Fungi</taxon>
        <taxon>Dikarya</taxon>
        <taxon>Basidiomycota</taxon>
        <taxon>Pucciniomycotina</taxon>
        <taxon>Pucciniomycetes</taxon>
        <taxon>Pucciniales</taxon>
        <taxon>Pucciniaceae</taxon>
        <taxon>Puccinia</taxon>
    </lineage>
</organism>
<reference evidence="2" key="1">
    <citation type="submission" date="2014-03" db="EMBL/GenBank/DDBJ databases">
        <title>The Genome Sequence of Puccinia striiformis f. sp. tritici PST-78.</title>
        <authorList>
            <consortium name="The Broad Institute Genome Sequencing Platform"/>
            <person name="Cuomo C."/>
            <person name="Hulbert S."/>
            <person name="Chen X."/>
            <person name="Walker B."/>
            <person name="Young S.K."/>
            <person name="Zeng Q."/>
            <person name="Gargeya S."/>
            <person name="Fitzgerald M."/>
            <person name="Haas B."/>
            <person name="Abouelleil A."/>
            <person name="Alvarado L."/>
            <person name="Arachchi H.M."/>
            <person name="Berlin A.M."/>
            <person name="Chapman S.B."/>
            <person name="Goldberg J."/>
            <person name="Griggs A."/>
            <person name="Gujja S."/>
            <person name="Hansen M."/>
            <person name="Howarth C."/>
            <person name="Imamovic A."/>
            <person name="Larimer J."/>
            <person name="McCowan C."/>
            <person name="Montmayeur A."/>
            <person name="Murphy C."/>
            <person name="Neiman D."/>
            <person name="Pearson M."/>
            <person name="Priest M."/>
            <person name="Roberts A."/>
            <person name="Saif S."/>
            <person name="Shea T."/>
            <person name="Sisk P."/>
            <person name="Sykes S."/>
            <person name="Wortman J."/>
            <person name="Nusbaum C."/>
            <person name="Birren B."/>
        </authorList>
    </citation>
    <scope>NUCLEOTIDE SEQUENCE [LARGE SCALE GENOMIC DNA]</scope>
    <source>
        <strain evidence="2">race PST-78</strain>
    </source>
</reference>
<name>A0A0L0VAW2_9BASI</name>
<sequence>MTEFLDNKELLESYRARMARGKWPATLAKANKMFQAIDDWGKAQRALAAALGTNYAALCGQCKSKLSLPTLLWKAKSDLYKLAVTVRAEKELVITTDSGNGLGTQLKEKIMGAINRCKNLVEKAIKCFNKRRQDYLQKVDPLQLLLPENQDLTLADFKAMDVTNPPWNDNHFYHAPALWALDPNVRKGIKLVLFLDWVEEEVELLTQELDQSITWACEYHHLLRSTFAKIDLDAQELIDPKFQTMSSLISYPPSHQ</sequence>